<proteinExistence type="predicted"/>
<reference evidence="2 3" key="1">
    <citation type="journal article" date="2018" name="Sci. Rep.">
        <title>Genomic signatures of local adaptation to the degree of environmental predictability in rotifers.</title>
        <authorList>
            <person name="Franch-Gras L."/>
            <person name="Hahn C."/>
            <person name="Garcia-Roger E.M."/>
            <person name="Carmona M.J."/>
            <person name="Serra M."/>
            <person name="Gomez A."/>
        </authorList>
    </citation>
    <scope>NUCLEOTIDE SEQUENCE [LARGE SCALE GENOMIC DNA]</scope>
    <source>
        <strain evidence="2">HYR1</strain>
    </source>
</reference>
<name>A0A3M7Q9S7_BRAPC</name>
<dbReference type="Proteomes" id="UP000276133">
    <property type="component" value="Unassembled WGS sequence"/>
</dbReference>
<keyword evidence="3" id="KW-1185">Reference proteome</keyword>
<evidence type="ECO:0000313" key="2">
    <source>
        <dbReference type="EMBL" id="RNA08093.1"/>
    </source>
</evidence>
<keyword evidence="1" id="KW-0472">Membrane</keyword>
<gene>
    <name evidence="2" type="ORF">BpHYR1_031553</name>
</gene>
<evidence type="ECO:0000256" key="1">
    <source>
        <dbReference type="SAM" id="Phobius"/>
    </source>
</evidence>
<dbReference type="AlphaFoldDB" id="A0A3M7Q9S7"/>
<feature type="transmembrane region" description="Helical" evidence="1">
    <location>
        <begin position="37"/>
        <end position="59"/>
    </location>
</feature>
<organism evidence="2 3">
    <name type="scientific">Brachionus plicatilis</name>
    <name type="common">Marine rotifer</name>
    <name type="synonym">Brachionus muelleri</name>
    <dbReference type="NCBI Taxonomy" id="10195"/>
    <lineage>
        <taxon>Eukaryota</taxon>
        <taxon>Metazoa</taxon>
        <taxon>Spiralia</taxon>
        <taxon>Gnathifera</taxon>
        <taxon>Rotifera</taxon>
        <taxon>Eurotatoria</taxon>
        <taxon>Monogononta</taxon>
        <taxon>Pseudotrocha</taxon>
        <taxon>Ploima</taxon>
        <taxon>Brachionidae</taxon>
        <taxon>Brachionus</taxon>
    </lineage>
</organism>
<keyword evidence="1" id="KW-0812">Transmembrane</keyword>
<keyword evidence="1" id="KW-1133">Transmembrane helix</keyword>
<comment type="caution">
    <text evidence="2">The sequence shown here is derived from an EMBL/GenBank/DDBJ whole genome shotgun (WGS) entry which is preliminary data.</text>
</comment>
<evidence type="ECO:0000313" key="3">
    <source>
        <dbReference type="Proteomes" id="UP000276133"/>
    </source>
</evidence>
<protein>
    <submittedName>
        <fullName evidence="2">Uncharacterized protein</fullName>
    </submittedName>
</protein>
<sequence length="69" mass="8369">MTIQYETNSSLKKITIHNERKEWKRNAKKQYRMNKSLLTSIFLTSYFIIIDSACCLNPQEKEFFYLKIK</sequence>
<dbReference type="EMBL" id="REGN01006858">
    <property type="protein sequence ID" value="RNA08093.1"/>
    <property type="molecule type" value="Genomic_DNA"/>
</dbReference>
<accession>A0A3M7Q9S7</accession>